<accession>A0AAI9Z3L2</accession>
<dbReference type="NCBIfam" id="TIGR03833">
    <property type="entry name" value="YwbE family protein"/>
    <property type="match status" value="1"/>
</dbReference>
<dbReference type="InterPro" id="IPR019240">
    <property type="entry name" value="DUF2196"/>
</dbReference>
<evidence type="ECO:0000313" key="2">
    <source>
        <dbReference type="EMBL" id="KAK1532931.1"/>
    </source>
</evidence>
<feature type="compositionally biased region" description="Polar residues" evidence="1">
    <location>
        <begin position="178"/>
        <end position="188"/>
    </location>
</feature>
<sequence>MQNKSTELGLEPRTFATGKQRAAIAPPGPIHEKFGNSRVHDALLGRAECEFSAIGRATEPSPGYLVASFAKLTFSVGPPSPATRHRPLTPPCRNYNGITADSLVLSTEIFFKMARVPTMATVVRGAGVNIVLKADQPTGRTVSGIVQDVLTRGNHPRGIKVRLSDGRVGRVQSHTDGRQQAQDPSFISSEVADGSTAYGDSRRPPRRGGGRRQDAEPELPSAQVGLEAYIRPAKQKNGGRGRAAANSDAEVQEAAPTPVSETVTCPVCGEFEGDAAAVEHHVAGHFD</sequence>
<dbReference type="GeneID" id="85336642"/>
<proteinExistence type="predicted"/>
<evidence type="ECO:0008006" key="4">
    <source>
        <dbReference type="Google" id="ProtNLM"/>
    </source>
</evidence>
<reference evidence="2 3" key="1">
    <citation type="submission" date="2016-10" db="EMBL/GenBank/DDBJ databases">
        <title>The genome sequence of Colletotrichum fioriniae PJ7.</title>
        <authorList>
            <person name="Baroncelli R."/>
        </authorList>
    </citation>
    <scope>NUCLEOTIDE SEQUENCE [LARGE SCALE GENOMIC DNA]</scope>
    <source>
        <strain evidence="2 3">IMI 309622</strain>
    </source>
</reference>
<evidence type="ECO:0000256" key="1">
    <source>
        <dbReference type="SAM" id="MobiDB-lite"/>
    </source>
</evidence>
<dbReference type="PANTHER" id="PTHR40069:SF1">
    <property type="entry name" value="YWBE PROTEIN"/>
    <property type="match status" value="1"/>
</dbReference>
<dbReference type="EMBL" id="MOOE01000004">
    <property type="protein sequence ID" value="KAK1532931.1"/>
    <property type="molecule type" value="Genomic_DNA"/>
</dbReference>
<gene>
    <name evidence="2" type="ORF">CCOS01_04914</name>
</gene>
<protein>
    <recommendedName>
        <fullName evidence="4">UBZ4-type domain-containing protein</fullName>
    </recommendedName>
</protein>
<dbReference type="RefSeq" id="XP_060317053.1">
    <property type="nucleotide sequence ID" value="XM_060453095.1"/>
</dbReference>
<dbReference type="Pfam" id="PF09962">
    <property type="entry name" value="DUF2196"/>
    <property type="match status" value="1"/>
</dbReference>
<evidence type="ECO:0000313" key="3">
    <source>
        <dbReference type="Proteomes" id="UP001240678"/>
    </source>
</evidence>
<comment type="caution">
    <text evidence="2">The sequence shown here is derived from an EMBL/GenBank/DDBJ whole genome shotgun (WGS) entry which is preliminary data.</text>
</comment>
<dbReference type="AlphaFoldDB" id="A0AAI9Z3L2"/>
<keyword evidence="3" id="KW-1185">Reference proteome</keyword>
<dbReference type="Proteomes" id="UP001240678">
    <property type="component" value="Unassembled WGS sequence"/>
</dbReference>
<feature type="region of interest" description="Disordered" evidence="1">
    <location>
        <begin position="165"/>
        <end position="260"/>
    </location>
</feature>
<name>A0AAI9Z3L2_9PEZI</name>
<dbReference type="PANTHER" id="PTHR40069">
    <property type="entry name" value="YWBE PROTEIN"/>
    <property type="match status" value="1"/>
</dbReference>
<feature type="compositionally biased region" description="Basic and acidic residues" evidence="1">
    <location>
        <begin position="165"/>
        <end position="177"/>
    </location>
</feature>
<organism evidence="2 3">
    <name type="scientific">Colletotrichum costaricense</name>
    <dbReference type="NCBI Taxonomy" id="1209916"/>
    <lineage>
        <taxon>Eukaryota</taxon>
        <taxon>Fungi</taxon>
        <taxon>Dikarya</taxon>
        <taxon>Ascomycota</taxon>
        <taxon>Pezizomycotina</taxon>
        <taxon>Sordariomycetes</taxon>
        <taxon>Hypocreomycetidae</taxon>
        <taxon>Glomerellales</taxon>
        <taxon>Glomerellaceae</taxon>
        <taxon>Colletotrichum</taxon>
        <taxon>Colletotrichum acutatum species complex</taxon>
    </lineage>
</organism>